<proteinExistence type="inferred from homology"/>
<organism evidence="4 5">
    <name type="scientific">Aliiruegeria lutimaris</name>
    <dbReference type="NCBI Taxonomy" id="571298"/>
    <lineage>
        <taxon>Bacteria</taxon>
        <taxon>Pseudomonadati</taxon>
        <taxon>Pseudomonadota</taxon>
        <taxon>Alphaproteobacteria</taxon>
        <taxon>Rhodobacterales</taxon>
        <taxon>Roseobacteraceae</taxon>
        <taxon>Aliiruegeria</taxon>
    </lineage>
</organism>
<evidence type="ECO:0000256" key="1">
    <source>
        <dbReference type="ARBA" id="ARBA00009986"/>
    </source>
</evidence>
<keyword evidence="5" id="KW-1185">Reference proteome</keyword>
<gene>
    <name evidence="4" type="ORF">SAMN04488026_104622</name>
</gene>
<dbReference type="InterPro" id="IPR016161">
    <property type="entry name" value="Ald_DH/histidinol_DH"/>
</dbReference>
<dbReference type="PROSITE" id="PS00070">
    <property type="entry name" value="ALDEHYDE_DEHYDR_CYS"/>
    <property type="match status" value="1"/>
</dbReference>
<evidence type="ECO:0000313" key="5">
    <source>
        <dbReference type="Proteomes" id="UP000199382"/>
    </source>
</evidence>
<name>A0A1G9D9G1_9RHOB</name>
<dbReference type="PANTHER" id="PTHR11699">
    <property type="entry name" value="ALDEHYDE DEHYDROGENASE-RELATED"/>
    <property type="match status" value="1"/>
</dbReference>
<dbReference type="Proteomes" id="UP000199382">
    <property type="component" value="Unassembled WGS sequence"/>
</dbReference>
<reference evidence="4 5" key="1">
    <citation type="submission" date="2016-10" db="EMBL/GenBank/DDBJ databases">
        <authorList>
            <person name="de Groot N.N."/>
        </authorList>
    </citation>
    <scope>NUCLEOTIDE SEQUENCE [LARGE SCALE GENOMIC DNA]</scope>
    <source>
        <strain evidence="4 5">DSM 25294</strain>
    </source>
</reference>
<dbReference type="InterPro" id="IPR016163">
    <property type="entry name" value="Ald_DH_C"/>
</dbReference>
<dbReference type="Gene3D" id="3.40.309.10">
    <property type="entry name" value="Aldehyde Dehydrogenase, Chain A, domain 2"/>
    <property type="match status" value="1"/>
</dbReference>
<dbReference type="STRING" id="571298.SAMN04488026_104622"/>
<dbReference type="Gene3D" id="3.40.605.10">
    <property type="entry name" value="Aldehyde Dehydrogenase, Chain A, domain 1"/>
    <property type="match status" value="1"/>
</dbReference>
<dbReference type="InterPro" id="IPR016160">
    <property type="entry name" value="Ald_DH_CS_CYS"/>
</dbReference>
<evidence type="ECO:0000256" key="2">
    <source>
        <dbReference type="ARBA" id="ARBA00023002"/>
    </source>
</evidence>
<dbReference type="InterPro" id="IPR015590">
    <property type="entry name" value="Aldehyde_DH_dom"/>
</dbReference>
<protein>
    <submittedName>
        <fullName evidence="4">Betaine-aldehyde dehydrogenase</fullName>
    </submittedName>
</protein>
<dbReference type="FunFam" id="3.40.605.10:FF:000007">
    <property type="entry name" value="NAD/NADP-dependent betaine aldehyde dehydrogenase"/>
    <property type="match status" value="1"/>
</dbReference>
<dbReference type="Pfam" id="PF00171">
    <property type="entry name" value="Aldedh"/>
    <property type="match status" value="1"/>
</dbReference>
<dbReference type="GO" id="GO:0016620">
    <property type="term" value="F:oxidoreductase activity, acting on the aldehyde or oxo group of donors, NAD or NADP as acceptor"/>
    <property type="evidence" value="ECO:0007669"/>
    <property type="project" value="InterPro"/>
</dbReference>
<dbReference type="EMBL" id="FNEK01000046">
    <property type="protein sequence ID" value="SDK60526.1"/>
    <property type="molecule type" value="Genomic_DNA"/>
</dbReference>
<keyword evidence="2" id="KW-0560">Oxidoreductase</keyword>
<evidence type="ECO:0000313" key="4">
    <source>
        <dbReference type="EMBL" id="SDK60526.1"/>
    </source>
</evidence>
<dbReference type="CDD" id="cd07109">
    <property type="entry name" value="ALDH_AAS00426"/>
    <property type="match status" value="1"/>
</dbReference>
<comment type="similarity">
    <text evidence="1">Belongs to the aldehyde dehydrogenase family.</text>
</comment>
<dbReference type="FunFam" id="3.40.309.10:FF:000012">
    <property type="entry name" value="Betaine aldehyde dehydrogenase"/>
    <property type="match status" value="1"/>
</dbReference>
<sequence>MSTGIRSYWKNYIAGKWVDASNGGRLPVTDPATGQTICEVARGTTEDIDAAVAAARACFASRALQLMPPHERGALMFRIADELEKAADEIALVECRDNGKTLKNGHGEIPLTRRYLRYYGGLADKLEGRQIPLGDGMLDYTVLAPYGVSAQIVPWNGPLPVGARSIACALVTGNTVVLKSPEDSPLSLFLFAEACERAGVPAGAVNIVCGIGSEAGAALVAHDDIDHIVFTGSVETGKSVLRAAAERVVPCVMELGGKSGGIVFPDADLDQVAESAAAGIFKHAGQICSAGSRLIVHRSVYDDVVARLVAKAKALDVGPGIEGHTMGPLISAQQLERVIALCRFGVEEGATLATGGDRVAGLDGYFMTPTVFADVRPDMRIAQDEFFGPVVVVIPFDTTDEAIEIANGTDYGLAAGLYTRDLSTAHVVADRLVAGQVYVNQWWAGGVETPFGGMKRSGYGREKGQEALLGYVQTKNVGIRL</sequence>
<dbReference type="InterPro" id="IPR016162">
    <property type="entry name" value="Ald_DH_N"/>
</dbReference>
<dbReference type="AlphaFoldDB" id="A0A1G9D9G1"/>
<accession>A0A1G9D9G1</accession>
<feature type="domain" description="Aldehyde dehydrogenase" evidence="3">
    <location>
        <begin position="17"/>
        <end position="477"/>
    </location>
</feature>
<dbReference type="RefSeq" id="WP_093160351.1">
    <property type="nucleotide sequence ID" value="NZ_FNEK01000046.1"/>
</dbReference>
<evidence type="ECO:0000259" key="3">
    <source>
        <dbReference type="Pfam" id="PF00171"/>
    </source>
</evidence>
<dbReference type="OrthoDB" id="7827050at2"/>
<dbReference type="SUPFAM" id="SSF53720">
    <property type="entry name" value="ALDH-like"/>
    <property type="match status" value="1"/>
</dbReference>